<dbReference type="GO" id="GO:0031418">
    <property type="term" value="F:L-ascorbic acid binding"/>
    <property type="evidence" value="ECO:0007669"/>
    <property type="project" value="InterPro"/>
</dbReference>
<accession>A0A7S0DBV8</accession>
<sequence length="168" mass="18166">MRTSTSCVLDGTSKGEIAYVRNAERLMPGSSFATFEAPTAIRYAPGQKLAPHFDANRGADAEDKERGGQTLATLLVYLNDVDEDAGGETIFGRLKPGNDASKQGTSPLRVSPKKGQCLVFFPASSDGAFDARVEHEGAETKVEKWICRIWRHQNVVNPPFGLPPSWGG</sequence>
<proteinExistence type="predicted"/>
<keyword evidence="4" id="KW-0223">Dioxygenase</keyword>
<evidence type="ECO:0000256" key="5">
    <source>
        <dbReference type="ARBA" id="ARBA00023002"/>
    </source>
</evidence>
<dbReference type="PROSITE" id="PS51471">
    <property type="entry name" value="FE2OG_OXY"/>
    <property type="match status" value="1"/>
</dbReference>
<gene>
    <name evidence="9" type="ORF">MSP1401_LOCUS11194</name>
</gene>
<keyword evidence="3" id="KW-0479">Metal-binding</keyword>
<keyword evidence="5" id="KW-0560">Oxidoreductase</keyword>
<dbReference type="GO" id="GO:0004656">
    <property type="term" value="F:procollagen-proline 4-dioxygenase activity"/>
    <property type="evidence" value="ECO:0007669"/>
    <property type="project" value="UniProtKB-EC"/>
</dbReference>
<dbReference type="InterPro" id="IPR005123">
    <property type="entry name" value="Oxoglu/Fe-dep_dioxygenase_dom"/>
</dbReference>
<dbReference type="PANTHER" id="PTHR10869:SF226">
    <property type="entry name" value="PROLYL 4-HYDROXYLASE ALPHA SUBUNIT DOMAIN-CONTAINING PROTEIN"/>
    <property type="match status" value="1"/>
</dbReference>
<dbReference type="SMART" id="SM00702">
    <property type="entry name" value="P4Hc"/>
    <property type="match status" value="1"/>
</dbReference>
<keyword evidence="6" id="KW-0408">Iron</keyword>
<evidence type="ECO:0000256" key="4">
    <source>
        <dbReference type="ARBA" id="ARBA00022964"/>
    </source>
</evidence>
<feature type="domain" description="Fe2OG dioxygenase" evidence="8">
    <location>
        <begin position="34"/>
        <end position="153"/>
    </location>
</feature>
<dbReference type="EMBL" id="HBEN01013444">
    <property type="protein sequence ID" value="CAD8449559.1"/>
    <property type="molecule type" value="Transcribed_RNA"/>
</dbReference>
<dbReference type="InterPro" id="IPR045054">
    <property type="entry name" value="P4HA-like"/>
</dbReference>
<comment type="catalytic activity">
    <reaction evidence="7">
        <text>L-prolyl-[collagen] + 2-oxoglutarate + O2 = trans-4-hydroxy-L-prolyl-[collagen] + succinate + CO2</text>
        <dbReference type="Rhea" id="RHEA:18945"/>
        <dbReference type="Rhea" id="RHEA-COMP:11676"/>
        <dbReference type="Rhea" id="RHEA-COMP:11680"/>
        <dbReference type="ChEBI" id="CHEBI:15379"/>
        <dbReference type="ChEBI" id="CHEBI:16526"/>
        <dbReference type="ChEBI" id="CHEBI:16810"/>
        <dbReference type="ChEBI" id="CHEBI:30031"/>
        <dbReference type="ChEBI" id="CHEBI:50342"/>
        <dbReference type="ChEBI" id="CHEBI:61965"/>
        <dbReference type="EC" id="1.14.11.2"/>
    </reaction>
</comment>
<name>A0A7S0DBV8_MICPS</name>
<comment type="cofactor">
    <cofactor evidence="1">
        <name>L-ascorbate</name>
        <dbReference type="ChEBI" id="CHEBI:38290"/>
    </cofactor>
</comment>
<evidence type="ECO:0000256" key="7">
    <source>
        <dbReference type="ARBA" id="ARBA00049169"/>
    </source>
</evidence>
<organism evidence="9">
    <name type="scientific">Micromonas pusilla</name>
    <name type="common">Picoplanktonic green alga</name>
    <name type="synonym">Chromulina pusilla</name>
    <dbReference type="NCBI Taxonomy" id="38833"/>
    <lineage>
        <taxon>Eukaryota</taxon>
        <taxon>Viridiplantae</taxon>
        <taxon>Chlorophyta</taxon>
        <taxon>Mamiellophyceae</taxon>
        <taxon>Mamiellales</taxon>
        <taxon>Mamiellaceae</taxon>
        <taxon>Micromonas</taxon>
    </lineage>
</organism>
<dbReference type="InterPro" id="IPR006620">
    <property type="entry name" value="Pro_4_hyd_alph"/>
</dbReference>
<reference evidence="9" key="1">
    <citation type="submission" date="2021-01" db="EMBL/GenBank/DDBJ databases">
        <authorList>
            <person name="Corre E."/>
            <person name="Pelletier E."/>
            <person name="Niang G."/>
            <person name="Scheremetjew M."/>
            <person name="Finn R."/>
            <person name="Kale V."/>
            <person name="Holt S."/>
            <person name="Cochrane G."/>
            <person name="Meng A."/>
            <person name="Brown T."/>
            <person name="Cohen L."/>
        </authorList>
    </citation>
    <scope>NUCLEOTIDE SEQUENCE</scope>
    <source>
        <strain evidence="9">CCAC1681</strain>
    </source>
</reference>
<dbReference type="Gene3D" id="2.60.120.620">
    <property type="entry name" value="q2cbj1_9rhob like domain"/>
    <property type="match status" value="1"/>
</dbReference>
<evidence type="ECO:0000313" key="9">
    <source>
        <dbReference type="EMBL" id="CAD8449559.1"/>
    </source>
</evidence>
<evidence type="ECO:0000256" key="2">
    <source>
        <dbReference type="ARBA" id="ARBA00004648"/>
    </source>
</evidence>
<protein>
    <recommendedName>
        <fullName evidence="8">Fe2OG dioxygenase domain-containing protein</fullName>
    </recommendedName>
</protein>
<evidence type="ECO:0000256" key="6">
    <source>
        <dbReference type="ARBA" id="ARBA00023004"/>
    </source>
</evidence>
<dbReference type="AlphaFoldDB" id="A0A7S0DBV8"/>
<dbReference type="PANTHER" id="PTHR10869">
    <property type="entry name" value="PROLYL 4-HYDROXYLASE ALPHA SUBUNIT"/>
    <property type="match status" value="1"/>
</dbReference>
<evidence type="ECO:0000256" key="1">
    <source>
        <dbReference type="ARBA" id="ARBA00001961"/>
    </source>
</evidence>
<dbReference type="GO" id="GO:0005506">
    <property type="term" value="F:iron ion binding"/>
    <property type="evidence" value="ECO:0007669"/>
    <property type="project" value="InterPro"/>
</dbReference>
<evidence type="ECO:0000259" key="8">
    <source>
        <dbReference type="PROSITE" id="PS51471"/>
    </source>
</evidence>
<comment type="subcellular location">
    <subcellularLocation>
        <location evidence="2">Endoplasmic reticulum membrane</location>
        <topology evidence="2">Single-pass type II membrane protein</topology>
    </subcellularLocation>
</comment>
<dbReference type="Pfam" id="PF13640">
    <property type="entry name" value="2OG-FeII_Oxy_3"/>
    <property type="match status" value="1"/>
</dbReference>
<evidence type="ECO:0000256" key="3">
    <source>
        <dbReference type="ARBA" id="ARBA00022723"/>
    </source>
</evidence>
<dbReference type="InterPro" id="IPR044862">
    <property type="entry name" value="Pro_4_hyd_alph_FE2OG_OXY"/>
</dbReference>
<dbReference type="GO" id="GO:0005789">
    <property type="term" value="C:endoplasmic reticulum membrane"/>
    <property type="evidence" value="ECO:0007669"/>
    <property type="project" value="UniProtKB-SubCell"/>
</dbReference>